<sequence>MFNSDDFSDGDISKKEDEFLDRLPTHPWDGRRRIFSETLDSPDALLALGFYELEEWGVWSRTENPKLVLPFLVHGEVFIEIESVGFGPNIGQSVHMSIGGDTSTINLSPHLHSSSHLLQVATPSRIIEFSNLIPARLDEVDDPRTMAIGVSKISIAAPGLSNAAWDGTPTFIDLANPTHDELDFVGFHSREPWGIWSEIDPCHVILPFSIHGDCEIQFFAQGFGKNNGTNITVALGESSAQFVLEQEPKQFIFRFKTKEPTHLLRITGLTPESTDSHFGARKMGIGIHRLQVTLPPDGALVTAKTKKRQAIVSALAPKQRKQNTARVAKTPSIETRGFTTVAVFNETSNSNQWRDVVSAFLWTFRENSEATLIIQNSNVSGASFFSELMFLFFRVGEIKCRVIAIHTHDTYRDAPSLLAVADTYVHVDSSITLNNVVPHTDKHSTQFIISSPDDLQLDADNIVRITPLRQPIKTPGHLHRVERKLENVLDWVRLCEQMKQAHTQWLESSND</sequence>
<feature type="domain" description="DUF7024" evidence="1">
    <location>
        <begin position="49"/>
        <end position="156"/>
    </location>
</feature>
<reference evidence="2" key="1">
    <citation type="submission" date="2014-06" db="EMBL/GenBank/DDBJ databases">
        <title>Key roles for freshwater Actinobacteria revealed by deep metagenomic sequencing.</title>
        <authorList>
            <person name="Ghai R."/>
            <person name="Mizuno C.M."/>
            <person name="Picazo A."/>
            <person name="Camacho A."/>
            <person name="Rodriguez-Valera F."/>
        </authorList>
    </citation>
    <scope>NUCLEOTIDE SEQUENCE</scope>
</reference>
<proteinExistence type="predicted"/>
<evidence type="ECO:0000313" key="2">
    <source>
        <dbReference type="EMBL" id="KGA15383.1"/>
    </source>
</evidence>
<feature type="domain" description="DUF7024" evidence="1">
    <location>
        <begin position="183"/>
        <end position="293"/>
    </location>
</feature>
<dbReference type="InterPro" id="IPR054288">
    <property type="entry name" value="DUF7024"/>
</dbReference>
<dbReference type="EMBL" id="JNSL01000115">
    <property type="protein sequence ID" value="KGA15383.1"/>
    <property type="molecule type" value="Genomic_DNA"/>
</dbReference>
<protein>
    <recommendedName>
        <fullName evidence="1">DUF7024 domain-containing protein</fullName>
    </recommendedName>
</protein>
<organism evidence="2">
    <name type="scientific">freshwater metagenome</name>
    <dbReference type="NCBI Taxonomy" id="449393"/>
    <lineage>
        <taxon>unclassified sequences</taxon>
        <taxon>metagenomes</taxon>
        <taxon>ecological metagenomes</taxon>
    </lineage>
</organism>
<accession>A0A094SBB5</accession>
<gene>
    <name evidence="2" type="ORF">GM51_14995</name>
</gene>
<evidence type="ECO:0000259" key="1">
    <source>
        <dbReference type="Pfam" id="PF22895"/>
    </source>
</evidence>
<dbReference type="AlphaFoldDB" id="A0A094SBB5"/>
<dbReference type="Pfam" id="PF22895">
    <property type="entry name" value="DUF7024"/>
    <property type="match status" value="2"/>
</dbReference>
<name>A0A094SBB5_9ZZZZ</name>
<comment type="caution">
    <text evidence="2">The sequence shown here is derived from an EMBL/GenBank/DDBJ whole genome shotgun (WGS) entry which is preliminary data.</text>
</comment>